<protein>
    <submittedName>
        <fullName evidence="1">Uncharacterized protein</fullName>
    </submittedName>
</protein>
<dbReference type="AlphaFoldDB" id="A0A3P7DE96"/>
<dbReference type="InParanoid" id="A0A3P7DE96"/>
<organism evidence="1 2">
    <name type="scientific">Wuchereria bancrofti</name>
    <dbReference type="NCBI Taxonomy" id="6293"/>
    <lineage>
        <taxon>Eukaryota</taxon>
        <taxon>Metazoa</taxon>
        <taxon>Ecdysozoa</taxon>
        <taxon>Nematoda</taxon>
        <taxon>Chromadorea</taxon>
        <taxon>Rhabditida</taxon>
        <taxon>Spirurina</taxon>
        <taxon>Spiruromorpha</taxon>
        <taxon>Filarioidea</taxon>
        <taxon>Onchocercidae</taxon>
        <taxon>Wuchereria</taxon>
    </lineage>
</organism>
<evidence type="ECO:0000313" key="1">
    <source>
        <dbReference type="EMBL" id="VDM08021.1"/>
    </source>
</evidence>
<accession>A0A3P7DE96</accession>
<dbReference type="Proteomes" id="UP000270924">
    <property type="component" value="Unassembled WGS sequence"/>
</dbReference>
<dbReference type="EMBL" id="UYWW01000292">
    <property type="protein sequence ID" value="VDM08021.1"/>
    <property type="molecule type" value="Genomic_DNA"/>
</dbReference>
<evidence type="ECO:0000313" key="2">
    <source>
        <dbReference type="Proteomes" id="UP000270924"/>
    </source>
</evidence>
<gene>
    <name evidence="1" type="ORF">WBA_LOCUS1407</name>
</gene>
<sequence length="35" mass="4118">MGYWYLPIDSDLLQAISCRGHYYIPVFIGFSFEQS</sequence>
<proteinExistence type="predicted"/>
<feature type="non-terminal residue" evidence="1">
    <location>
        <position position="35"/>
    </location>
</feature>
<reference evidence="1 2" key="1">
    <citation type="submission" date="2018-11" db="EMBL/GenBank/DDBJ databases">
        <authorList>
            <consortium name="Pathogen Informatics"/>
        </authorList>
    </citation>
    <scope>NUCLEOTIDE SEQUENCE [LARGE SCALE GENOMIC DNA]</scope>
</reference>
<name>A0A3P7DE96_WUCBA</name>
<keyword evidence="2" id="KW-1185">Reference proteome</keyword>